<dbReference type="SMART" id="SM00733">
    <property type="entry name" value="Mterf"/>
    <property type="match status" value="6"/>
</dbReference>
<dbReference type="GO" id="GO:0006353">
    <property type="term" value="P:DNA-templated transcription termination"/>
    <property type="evidence" value="ECO:0007669"/>
    <property type="project" value="UniProtKB-KW"/>
</dbReference>
<keyword evidence="2" id="KW-0805">Transcription regulation</keyword>
<dbReference type="PANTHER" id="PTHR13068:SF133">
    <property type="entry name" value="MITOCHONDRIAL TRANSCRIPTION TERMINATION FACTOR FAMILY PROTEIN"/>
    <property type="match status" value="1"/>
</dbReference>
<evidence type="ECO:0000256" key="3">
    <source>
        <dbReference type="ARBA" id="ARBA00022946"/>
    </source>
</evidence>
<evidence type="ECO:0000313" key="4">
    <source>
        <dbReference type="EMBL" id="KAJ9696990.1"/>
    </source>
</evidence>
<dbReference type="EMBL" id="JARBHA010000007">
    <property type="protein sequence ID" value="KAJ9696990.1"/>
    <property type="molecule type" value="Genomic_DNA"/>
</dbReference>
<dbReference type="PANTHER" id="PTHR13068">
    <property type="entry name" value="CGI-12 PROTEIN-RELATED"/>
    <property type="match status" value="1"/>
</dbReference>
<accession>A0AA38ZX77</accession>
<evidence type="ECO:0000256" key="1">
    <source>
        <dbReference type="ARBA" id="ARBA00007692"/>
    </source>
</evidence>
<keyword evidence="2" id="KW-0804">Transcription</keyword>
<sequence>MRIRFSVRGVSFLLPNPTPNWRIPVKSFTTQLSLLQDAPLSFRFFSSSSTSPSSPNPNQYSFTVSYLINSCGLSPQSALSASQKLHLVTPERPDSVLTLLRNYGITDTQLPKLLRVYPTLLLADPEKTLLPKLEFFHSKAFTRADLGSILSSCPMILSRSLDYQIIPCYDFLKSILHLDKRVVSAFKRSPRIFLEDVNKYIVPKITALQEIGVPQSSVVFLITYYSNVVQLKHDKFHEIMKEVMESGFDPLKMVFIKAIHVLAGMSKPTWEHKMEVYRRWGLSNHEIMLLFRAFPICMSLSETKIMSTMDFLVNKMGWKLTAITRVPSTLSYSLEKRIIPRCSVAKVLILKGLVKKDLGLGALLRFTEKKFLDRFVIKYQNHIPQLLNLYKGEVGILELGFASEEICGVKQL</sequence>
<dbReference type="AlphaFoldDB" id="A0AA38ZX77"/>
<proteinExistence type="inferred from homology"/>
<keyword evidence="3" id="KW-0809">Transit peptide</keyword>
<dbReference type="GO" id="GO:0003676">
    <property type="term" value="F:nucleic acid binding"/>
    <property type="evidence" value="ECO:0007669"/>
    <property type="project" value="InterPro"/>
</dbReference>
<name>A0AA38ZX77_VITRO</name>
<keyword evidence="5" id="KW-1185">Reference proteome</keyword>
<dbReference type="FunFam" id="1.25.70.10:FF:000001">
    <property type="entry name" value="Mitochondrial transcription termination factor-like"/>
    <property type="match status" value="1"/>
</dbReference>
<organism evidence="4 5">
    <name type="scientific">Vitis rotundifolia</name>
    <name type="common">Muscadine grape</name>
    <dbReference type="NCBI Taxonomy" id="103349"/>
    <lineage>
        <taxon>Eukaryota</taxon>
        <taxon>Viridiplantae</taxon>
        <taxon>Streptophyta</taxon>
        <taxon>Embryophyta</taxon>
        <taxon>Tracheophyta</taxon>
        <taxon>Spermatophyta</taxon>
        <taxon>Magnoliopsida</taxon>
        <taxon>eudicotyledons</taxon>
        <taxon>Gunneridae</taxon>
        <taxon>Pentapetalae</taxon>
        <taxon>rosids</taxon>
        <taxon>Vitales</taxon>
        <taxon>Vitaceae</taxon>
        <taxon>Viteae</taxon>
        <taxon>Vitis</taxon>
    </lineage>
</organism>
<dbReference type="Proteomes" id="UP001168098">
    <property type="component" value="Unassembled WGS sequence"/>
</dbReference>
<evidence type="ECO:0000256" key="2">
    <source>
        <dbReference type="ARBA" id="ARBA00022472"/>
    </source>
</evidence>
<gene>
    <name evidence="4" type="ORF">PVL29_008962</name>
</gene>
<evidence type="ECO:0000313" key="5">
    <source>
        <dbReference type="Proteomes" id="UP001168098"/>
    </source>
</evidence>
<reference evidence="4 5" key="1">
    <citation type="journal article" date="2023" name="BMC Biotechnol.">
        <title>Vitis rotundifolia cv Carlos genome sequencing.</title>
        <authorList>
            <person name="Huff M."/>
            <person name="Hulse-Kemp A."/>
            <person name="Scheffler B."/>
            <person name="Youngblood R."/>
            <person name="Simpson S."/>
            <person name="Babiker E."/>
            <person name="Staton M."/>
        </authorList>
    </citation>
    <scope>NUCLEOTIDE SEQUENCE [LARGE SCALE GENOMIC DNA]</scope>
    <source>
        <tissue evidence="4">Leaf</tissue>
    </source>
</reference>
<dbReference type="InterPro" id="IPR003690">
    <property type="entry name" value="MTERF"/>
</dbReference>
<dbReference type="Gene3D" id="1.25.70.10">
    <property type="entry name" value="Transcription termination factor 3, mitochondrial"/>
    <property type="match status" value="1"/>
</dbReference>
<comment type="caution">
    <text evidence="4">The sequence shown here is derived from an EMBL/GenBank/DDBJ whole genome shotgun (WGS) entry which is preliminary data.</text>
</comment>
<comment type="similarity">
    <text evidence="1">Belongs to the mTERF family.</text>
</comment>
<dbReference type="Pfam" id="PF02536">
    <property type="entry name" value="mTERF"/>
    <property type="match status" value="2"/>
</dbReference>
<protein>
    <submittedName>
        <fullName evidence="4">Uncharacterized protein</fullName>
    </submittedName>
</protein>
<keyword evidence="2" id="KW-0806">Transcription termination</keyword>
<dbReference type="InterPro" id="IPR038538">
    <property type="entry name" value="MTERF_sf"/>
</dbReference>